<dbReference type="VEuPathDB" id="FungiDB:GGTG_14441"/>
<sequence length="85" mass="9417">FFFAAVRVAARIVLNVIINKFVLNAFGIAIKSAAKVPFVIAISISGFKVSKDRLFFGLVVTFTLYRREVIAFPGPYKAVIRIAHT</sequence>
<reference evidence="1" key="3">
    <citation type="submission" date="2010-09" db="EMBL/GenBank/DDBJ databases">
        <title>Annotation of Gaeumannomyces graminis var. tritici R3-111a-1.</title>
        <authorList>
            <consortium name="The Broad Institute Genome Sequencing Platform"/>
            <person name="Ma L.-J."/>
            <person name="Dead R."/>
            <person name="Young S.K."/>
            <person name="Zeng Q."/>
            <person name="Gargeya S."/>
            <person name="Fitzgerald M."/>
            <person name="Haas B."/>
            <person name="Abouelleil A."/>
            <person name="Alvarado L."/>
            <person name="Arachchi H.M."/>
            <person name="Berlin A."/>
            <person name="Brown A."/>
            <person name="Chapman S.B."/>
            <person name="Chen Z."/>
            <person name="Dunbar C."/>
            <person name="Freedman E."/>
            <person name="Gearin G."/>
            <person name="Gellesch M."/>
            <person name="Goldberg J."/>
            <person name="Griggs A."/>
            <person name="Gujja S."/>
            <person name="Heiman D."/>
            <person name="Howarth C."/>
            <person name="Larson L."/>
            <person name="Lui A."/>
            <person name="MacDonald P.J.P."/>
            <person name="Mehta T."/>
            <person name="Montmayeur A."/>
            <person name="Murphy C."/>
            <person name="Neiman D."/>
            <person name="Pearson M."/>
            <person name="Priest M."/>
            <person name="Roberts A."/>
            <person name="Saif S."/>
            <person name="Shea T."/>
            <person name="Shenoy N."/>
            <person name="Sisk P."/>
            <person name="Stolte C."/>
            <person name="Sykes S."/>
            <person name="Yandava C."/>
            <person name="Wortman J."/>
            <person name="Nusbaum C."/>
            <person name="Birren B."/>
        </authorList>
    </citation>
    <scope>NUCLEOTIDE SEQUENCE</scope>
    <source>
        <strain evidence="1">R3-111a-1</strain>
    </source>
</reference>
<dbReference type="RefSeq" id="XP_009230630.1">
    <property type="nucleotide sequence ID" value="XM_009232366.1"/>
</dbReference>
<reference evidence="2" key="5">
    <citation type="submission" date="2018-04" db="UniProtKB">
        <authorList>
            <consortium name="EnsemblFungi"/>
        </authorList>
    </citation>
    <scope>IDENTIFICATION</scope>
    <source>
        <strain evidence="2">R3-111a-1</strain>
    </source>
</reference>
<reference evidence="2" key="4">
    <citation type="journal article" date="2015" name="G3 (Bethesda)">
        <title>Genome sequences of three phytopathogenic species of the Magnaporthaceae family of fungi.</title>
        <authorList>
            <person name="Okagaki L.H."/>
            <person name="Nunes C.C."/>
            <person name="Sailsbery J."/>
            <person name="Clay B."/>
            <person name="Brown D."/>
            <person name="John T."/>
            <person name="Oh Y."/>
            <person name="Young N."/>
            <person name="Fitzgerald M."/>
            <person name="Haas B.J."/>
            <person name="Zeng Q."/>
            <person name="Young S."/>
            <person name="Adiconis X."/>
            <person name="Fan L."/>
            <person name="Levin J.Z."/>
            <person name="Mitchell T.K."/>
            <person name="Okubara P.A."/>
            <person name="Farman M.L."/>
            <person name="Kohn L.M."/>
            <person name="Birren B."/>
            <person name="Ma L.-J."/>
            <person name="Dean R.A."/>
        </authorList>
    </citation>
    <scope>NUCLEOTIDE SEQUENCE</scope>
    <source>
        <strain evidence="2">R3-111a-1</strain>
    </source>
</reference>
<keyword evidence="3" id="KW-1185">Reference proteome</keyword>
<gene>
    <name evidence="2" type="primary">20354899</name>
    <name evidence="1" type="ORF">GGTG_14441</name>
</gene>
<dbReference type="GeneID" id="20354899"/>
<feature type="non-terminal residue" evidence="1">
    <location>
        <position position="85"/>
    </location>
</feature>
<organism evidence="1">
    <name type="scientific">Gaeumannomyces tritici (strain R3-111a-1)</name>
    <name type="common">Wheat and barley take-all root rot fungus</name>
    <name type="synonym">Gaeumannomyces graminis var. tritici</name>
    <dbReference type="NCBI Taxonomy" id="644352"/>
    <lineage>
        <taxon>Eukaryota</taxon>
        <taxon>Fungi</taxon>
        <taxon>Dikarya</taxon>
        <taxon>Ascomycota</taxon>
        <taxon>Pezizomycotina</taxon>
        <taxon>Sordariomycetes</taxon>
        <taxon>Sordariomycetidae</taxon>
        <taxon>Magnaporthales</taxon>
        <taxon>Magnaporthaceae</taxon>
        <taxon>Gaeumannomyces</taxon>
    </lineage>
</organism>
<accession>J8TZ12</accession>
<dbReference type="EMBL" id="GL385832">
    <property type="protein sequence ID" value="EJT67982.1"/>
    <property type="molecule type" value="Genomic_DNA"/>
</dbReference>
<reference evidence="3" key="1">
    <citation type="submission" date="2010-07" db="EMBL/GenBank/DDBJ databases">
        <title>The genome sequence of Gaeumannomyces graminis var. tritici strain R3-111a-1.</title>
        <authorList>
            <consortium name="The Broad Institute Genome Sequencing Platform"/>
            <person name="Ma L.-J."/>
            <person name="Dead R."/>
            <person name="Young S."/>
            <person name="Zeng Q."/>
            <person name="Koehrsen M."/>
            <person name="Alvarado L."/>
            <person name="Berlin A."/>
            <person name="Chapman S.B."/>
            <person name="Chen Z."/>
            <person name="Freedman E."/>
            <person name="Gellesch M."/>
            <person name="Goldberg J."/>
            <person name="Griggs A."/>
            <person name="Gujja S."/>
            <person name="Heilman E.R."/>
            <person name="Heiman D."/>
            <person name="Hepburn T."/>
            <person name="Howarth C."/>
            <person name="Jen D."/>
            <person name="Larson L."/>
            <person name="Mehta T."/>
            <person name="Neiman D."/>
            <person name="Pearson M."/>
            <person name="Roberts A."/>
            <person name="Saif S."/>
            <person name="Shea T."/>
            <person name="Shenoy N."/>
            <person name="Sisk P."/>
            <person name="Stolte C."/>
            <person name="Sykes S."/>
            <person name="Walk T."/>
            <person name="White J."/>
            <person name="Yandava C."/>
            <person name="Haas B."/>
            <person name="Nusbaum C."/>
            <person name="Birren B."/>
        </authorList>
    </citation>
    <scope>NUCLEOTIDE SEQUENCE [LARGE SCALE GENOMIC DNA]</scope>
    <source>
        <strain evidence="3">R3-111a-1</strain>
    </source>
</reference>
<dbReference type="AlphaFoldDB" id="J8TZ12"/>
<evidence type="ECO:0000313" key="1">
    <source>
        <dbReference type="EMBL" id="EJT67982.1"/>
    </source>
</evidence>
<protein>
    <submittedName>
        <fullName evidence="1 2">Uncharacterized protein</fullName>
    </submittedName>
</protein>
<proteinExistence type="predicted"/>
<name>J8TZ12_GAET3</name>
<evidence type="ECO:0000313" key="2">
    <source>
        <dbReference type="EnsemblFungi" id="EJT67982"/>
    </source>
</evidence>
<reference evidence="1" key="2">
    <citation type="submission" date="2010-07" db="EMBL/GenBank/DDBJ databases">
        <authorList>
            <consortium name="The Broad Institute Genome Sequencing Platform"/>
            <consortium name="Broad Institute Genome Sequencing Center for Infectious Disease"/>
            <person name="Ma L.-J."/>
            <person name="Dead R."/>
            <person name="Young S."/>
            <person name="Zeng Q."/>
            <person name="Koehrsen M."/>
            <person name="Alvarado L."/>
            <person name="Berlin A."/>
            <person name="Chapman S.B."/>
            <person name="Chen Z."/>
            <person name="Freedman E."/>
            <person name="Gellesch M."/>
            <person name="Goldberg J."/>
            <person name="Griggs A."/>
            <person name="Gujja S."/>
            <person name="Heilman E.R."/>
            <person name="Heiman D."/>
            <person name="Hepburn T."/>
            <person name="Howarth C."/>
            <person name="Jen D."/>
            <person name="Larson L."/>
            <person name="Mehta T."/>
            <person name="Neiman D."/>
            <person name="Pearson M."/>
            <person name="Roberts A."/>
            <person name="Saif S."/>
            <person name="Shea T."/>
            <person name="Shenoy N."/>
            <person name="Sisk P."/>
            <person name="Stolte C."/>
            <person name="Sykes S."/>
            <person name="Walk T."/>
            <person name="White J."/>
            <person name="Yandava C."/>
            <person name="Haas B."/>
            <person name="Nusbaum C."/>
            <person name="Birren B."/>
        </authorList>
    </citation>
    <scope>NUCLEOTIDE SEQUENCE</scope>
    <source>
        <strain evidence="1">R3-111a-1</strain>
    </source>
</reference>
<evidence type="ECO:0000313" key="3">
    <source>
        <dbReference type="Proteomes" id="UP000006039"/>
    </source>
</evidence>
<dbReference type="EnsemblFungi" id="EJT67982">
    <property type="protein sequence ID" value="EJT67982"/>
    <property type="gene ID" value="GGTG_14441"/>
</dbReference>
<dbReference type="Proteomes" id="UP000006039">
    <property type="component" value="Unassembled WGS sequence"/>
</dbReference>